<accession>A0ACC1Y792</accession>
<reference evidence="1 2" key="1">
    <citation type="journal article" date="2023" name="Science">
        <title>Complex scaffold remodeling in plant triterpene biosynthesis.</title>
        <authorList>
            <person name="De La Pena R."/>
            <person name="Hodgson H."/>
            <person name="Liu J.C."/>
            <person name="Stephenson M.J."/>
            <person name="Martin A.C."/>
            <person name="Owen C."/>
            <person name="Harkess A."/>
            <person name="Leebens-Mack J."/>
            <person name="Jimenez L.E."/>
            <person name="Osbourn A."/>
            <person name="Sattely E.S."/>
        </authorList>
    </citation>
    <scope>NUCLEOTIDE SEQUENCE [LARGE SCALE GENOMIC DNA]</scope>
    <source>
        <strain evidence="2">cv. JPN11</strain>
        <tissue evidence="1">Leaf</tissue>
    </source>
</reference>
<keyword evidence="2" id="KW-1185">Reference proteome</keyword>
<evidence type="ECO:0000313" key="1">
    <source>
        <dbReference type="EMBL" id="KAJ4718909.1"/>
    </source>
</evidence>
<gene>
    <name evidence="1" type="ORF">OWV82_010540</name>
</gene>
<comment type="caution">
    <text evidence="1">The sequence shown here is derived from an EMBL/GenBank/DDBJ whole genome shotgun (WGS) entry which is preliminary data.</text>
</comment>
<protein>
    <submittedName>
        <fullName evidence="1">Lipase</fullName>
    </submittedName>
</protein>
<name>A0ACC1Y792_MELAZ</name>
<dbReference type="EMBL" id="CM051398">
    <property type="protein sequence ID" value="KAJ4718909.1"/>
    <property type="molecule type" value="Genomic_DNA"/>
</dbReference>
<sequence>MKALGLPKDSGWLKKIDIDKSIGDRPFAYYRIKQKLKELLNINKGAKFIVTGHSLGGALAILFASVLVLHEEKLLLERLEGVMEAEPNKNYLDLLWTVPQFITAVWELIRAFLLPYAKGPNYRECWLLIGTRVLGLVFPGISAHCPQDYNNATRLDSLPPDL</sequence>
<dbReference type="Proteomes" id="UP001164539">
    <property type="component" value="Chromosome 5"/>
</dbReference>
<evidence type="ECO:0000313" key="2">
    <source>
        <dbReference type="Proteomes" id="UP001164539"/>
    </source>
</evidence>
<organism evidence="1 2">
    <name type="scientific">Melia azedarach</name>
    <name type="common">Chinaberry tree</name>
    <dbReference type="NCBI Taxonomy" id="155640"/>
    <lineage>
        <taxon>Eukaryota</taxon>
        <taxon>Viridiplantae</taxon>
        <taxon>Streptophyta</taxon>
        <taxon>Embryophyta</taxon>
        <taxon>Tracheophyta</taxon>
        <taxon>Spermatophyta</taxon>
        <taxon>Magnoliopsida</taxon>
        <taxon>eudicotyledons</taxon>
        <taxon>Gunneridae</taxon>
        <taxon>Pentapetalae</taxon>
        <taxon>rosids</taxon>
        <taxon>malvids</taxon>
        <taxon>Sapindales</taxon>
        <taxon>Meliaceae</taxon>
        <taxon>Melia</taxon>
    </lineage>
</organism>
<proteinExistence type="predicted"/>